<feature type="domain" description="Pyruvate phosphate dikinase AMP/ATP-binding" evidence="2">
    <location>
        <begin position="38"/>
        <end position="71"/>
    </location>
</feature>
<dbReference type="GO" id="GO:0005524">
    <property type="term" value="F:ATP binding"/>
    <property type="evidence" value="ECO:0007669"/>
    <property type="project" value="InterPro"/>
</dbReference>
<evidence type="ECO:0008006" key="5">
    <source>
        <dbReference type="Google" id="ProtNLM"/>
    </source>
</evidence>
<dbReference type="Gene3D" id="3.50.30.10">
    <property type="entry name" value="Phosphohistidine domain"/>
    <property type="match status" value="1"/>
</dbReference>
<dbReference type="Pfam" id="PF00391">
    <property type="entry name" value="PEP-utilizers"/>
    <property type="match status" value="1"/>
</dbReference>
<dbReference type="Proteomes" id="UP001165042">
    <property type="component" value="Unassembled WGS sequence"/>
</dbReference>
<feature type="domain" description="PEP-utilising enzyme mobile" evidence="1">
    <location>
        <begin position="740"/>
        <end position="810"/>
    </location>
</feature>
<evidence type="ECO:0000313" key="4">
    <source>
        <dbReference type="Proteomes" id="UP001165042"/>
    </source>
</evidence>
<comment type="caution">
    <text evidence="3">The sequence shown here is derived from an EMBL/GenBank/DDBJ whole genome shotgun (WGS) entry which is preliminary data.</text>
</comment>
<evidence type="ECO:0000259" key="1">
    <source>
        <dbReference type="Pfam" id="PF00391"/>
    </source>
</evidence>
<dbReference type="AlphaFoldDB" id="A0A9W6VCM5"/>
<proteinExistence type="predicted"/>
<reference evidence="3" key="1">
    <citation type="submission" date="2023-02" db="EMBL/GenBank/DDBJ databases">
        <title>Actinokineospora globicatena NBRC 15670.</title>
        <authorList>
            <person name="Ichikawa N."/>
            <person name="Sato H."/>
            <person name="Tonouchi N."/>
        </authorList>
    </citation>
    <scope>NUCLEOTIDE SEQUENCE</scope>
    <source>
        <strain evidence="3">NBRC 15670</strain>
    </source>
</reference>
<dbReference type="EMBL" id="BSSD01000008">
    <property type="protein sequence ID" value="GLW94143.1"/>
    <property type="molecule type" value="Genomic_DNA"/>
</dbReference>
<dbReference type="Gene3D" id="3.30.470.20">
    <property type="entry name" value="ATP-grasp fold, B domain"/>
    <property type="match status" value="1"/>
</dbReference>
<dbReference type="GO" id="GO:0016301">
    <property type="term" value="F:kinase activity"/>
    <property type="evidence" value="ECO:0007669"/>
    <property type="project" value="InterPro"/>
</dbReference>
<evidence type="ECO:0000313" key="3">
    <source>
        <dbReference type="EMBL" id="GLW94143.1"/>
    </source>
</evidence>
<gene>
    <name evidence="3" type="ORF">Aglo03_49590</name>
</gene>
<feature type="domain" description="Pyruvate phosphate dikinase AMP/ATP-binding" evidence="2">
    <location>
        <begin position="82"/>
        <end position="310"/>
    </location>
</feature>
<accession>A0A9W6VCM5</accession>
<dbReference type="InterPro" id="IPR013815">
    <property type="entry name" value="ATP_grasp_subdomain_1"/>
</dbReference>
<dbReference type="SUPFAM" id="SSF56059">
    <property type="entry name" value="Glutathione synthetase ATP-binding domain-like"/>
    <property type="match status" value="1"/>
</dbReference>
<sequence length="829" mass="87900">MTDPEQPRSPQAPEPLWLVRPPEPLVLALGDPAADLAAVGGKGASLAALARAGLPVPPGFHITTAAYRAFLFPDTRLGDPAAFIRSAMPPSVATAVEHAYTALGGGPVAVRSSATAEDLADLSFAGQHDSFLGVVGAEAVLDAVRRCWASLWTDRAVAYRERHGVSEDGLALAVVVQRMVRATAAGVLFTANPVDPSETVVNAAWGLGEAVVGGRVTADTYVVAGGAEVRREIADKAVMTVQTTSGTEDVPVPPSLRRAAALDTRQVLELAALGARVRELHGGEVDVEWARDADGFALLQARPITTQAAEVWNDSLLGDYLWTSANIGEAIPSVMTPATWSLVRSMPAPSLGPHPSKGNIGGRCYLNLSVPLAVGGALGLRGPARRVVGRMFGRIPGDVEVPPLPMTRGAVLRAAADAMVPFVRQGREFQRRLPELLARTPGRCAVLRERIAKVTGTGELLALWRSDVDSLLRTDCAILDAGGRTARAGERVAAQLRKLAPDDAAVLATGLHSADEDLASLGPLVGLARLRAGEIDRETYARQWGHRCADEYEVSVPRPFEDPEWLDRELAILGDPIGLLDRQSEARAAAWERFTAEHPRRAPGIRRALEKAAEAGRVRERARSEMVRTFSVFRAFIVRAGELTGHGDDLFMLPIDDILTVLTGDETPLAAVPARRAAYRLYRSLPPYPTLISGQFDPLSWSATDHEPVDGTITGFPGVPGIVTGRVRVMSTVDEAEALKQGEILVAPSTNVGWTPVFPRAAAIITDVGAPLSHAAIVARELGIPAVVGCGNATTHLATGDLIRVNGAKGTVERLPEPDGASDQHDDAD</sequence>
<dbReference type="InterPro" id="IPR036637">
    <property type="entry name" value="Phosphohistidine_dom_sf"/>
</dbReference>
<dbReference type="Pfam" id="PF01326">
    <property type="entry name" value="PPDK_N"/>
    <property type="match status" value="2"/>
</dbReference>
<dbReference type="Gene3D" id="3.30.1490.20">
    <property type="entry name" value="ATP-grasp fold, A domain"/>
    <property type="match status" value="2"/>
</dbReference>
<dbReference type="SUPFAM" id="SSF52009">
    <property type="entry name" value="Phosphohistidine domain"/>
    <property type="match status" value="1"/>
</dbReference>
<dbReference type="InterPro" id="IPR051549">
    <property type="entry name" value="PEP_Utilizing_Enz"/>
</dbReference>
<organism evidence="3 4">
    <name type="scientific">Actinokineospora globicatena</name>
    <dbReference type="NCBI Taxonomy" id="103729"/>
    <lineage>
        <taxon>Bacteria</taxon>
        <taxon>Bacillati</taxon>
        <taxon>Actinomycetota</taxon>
        <taxon>Actinomycetes</taxon>
        <taxon>Pseudonocardiales</taxon>
        <taxon>Pseudonocardiaceae</taxon>
        <taxon>Actinokineospora</taxon>
    </lineage>
</organism>
<dbReference type="PANTHER" id="PTHR43615">
    <property type="entry name" value="PHOSPHOENOLPYRUVATE SYNTHASE-RELATED"/>
    <property type="match status" value="1"/>
</dbReference>
<dbReference type="InterPro" id="IPR008279">
    <property type="entry name" value="PEP-util_enz_mobile_dom"/>
</dbReference>
<dbReference type="RefSeq" id="WP_285612310.1">
    <property type="nucleotide sequence ID" value="NZ_BSSD01000008.1"/>
</dbReference>
<protein>
    <recommendedName>
        <fullName evidence="5">Pyruvate, water dikinase</fullName>
    </recommendedName>
</protein>
<evidence type="ECO:0000259" key="2">
    <source>
        <dbReference type="Pfam" id="PF01326"/>
    </source>
</evidence>
<name>A0A9W6VCM5_9PSEU</name>
<keyword evidence="4" id="KW-1185">Reference proteome</keyword>
<dbReference type="PANTHER" id="PTHR43615:SF1">
    <property type="entry name" value="PPDK_N DOMAIN-CONTAINING PROTEIN"/>
    <property type="match status" value="1"/>
</dbReference>
<dbReference type="InterPro" id="IPR002192">
    <property type="entry name" value="PPDK_AMP/ATP-bd"/>
</dbReference>